<dbReference type="PANTHER" id="PTHR30069:SF53">
    <property type="entry name" value="COLICIN I RECEPTOR-RELATED"/>
    <property type="match status" value="1"/>
</dbReference>
<dbReference type="InterPro" id="IPR010917">
    <property type="entry name" value="TonB_rcpt_CS"/>
</dbReference>
<accession>A0A7X0PEH9</accession>
<keyword evidence="10 18" id="KW-0675">Receptor</keyword>
<evidence type="ECO:0000256" key="13">
    <source>
        <dbReference type="PROSITE-ProRule" id="PRU10144"/>
    </source>
</evidence>
<dbReference type="Gene3D" id="2.40.170.20">
    <property type="entry name" value="TonB-dependent receptor, beta-barrel domain"/>
    <property type="match status" value="1"/>
</dbReference>
<dbReference type="GO" id="GO:0009279">
    <property type="term" value="C:cell outer membrane"/>
    <property type="evidence" value="ECO:0007669"/>
    <property type="project" value="UniProtKB-SubCell"/>
</dbReference>
<dbReference type="RefSeq" id="WP_184858536.1">
    <property type="nucleotide sequence ID" value="NZ_JACHLK010000005.1"/>
</dbReference>
<keyword evidence="5 12" id="KW-0812">Transmembrane</keyword>
<dbReference type="SUPFAM" id="SSF56935">
    <property type="entry name" value="Porins"/>
    <property type="match status" value="1"/>
</dbReference>
<comment type="caution">
    <text evidence="18">The sequence shown here is derived from an EMBL/GenBank/DDBJ whole genome shotgun (WGS) entry which is preliminary data.</text>
</comment>
<evidence type="ECO:0000259" key="16">
    <source>
        <dbReference type="Pfam" id="PF00593"/>
    </source>
</evidence>
<protein>
    <submittedName>
        <fullName evidence="18">Outer membrane receptor for ferrienterochelin and colicins</fullName>
    </submittedName>
</protein>
<evidence type="ECO:0000256" key="5">
    <source>
        <dbReference type="ARBA" id="ARBA00022692"/>
    </source>
</evidence>
<reference evidence="18 19" key="1">
    <citation type="submission" date="2020-08" db="EMBL/GenBank/DDBJ databases">
        <title>Functional genomics of gut bacteria from endangered species of beetles.</title>
        <authorList>
            <person name="Carlos-Shanley C."/>
        </authorList>
    </citation>
    <scope>NUCLEOTIDE SEQUENCE [LARGE SCALE GENOMIC DNA]</scope>
    <source>
        <strain evidence="18 19">S00198</strain>
    </source>
</reference>
<dbReference type="PROSITE" id="PS01156">
    <property type="entry name" value="TONB_DEPENDENT_REC_2"/>
    <property type="match status" value="1"/>
</dbReference>
<comment type="subcellular location">
    <subcellularLocation>
        <location evidence="1 12">Cell outer membrane</location>
        <topology evidence="1 12">Multi-pass membrane protein</topology>
    </subcellularLocation>
</comment>
<keyword evidence="4 12" id="KW-1134">Transmembrane beta strand</keyword>
<dbReference type="Gene3D" id="2.170.130.10">
    <property type="entry name" value="TonB-dependent receptor, plug domain"/>
    <property type="match status" value="1"/>
</dbReference>
<evidence type="ECO:0000313" key="18">
    <source>
        <dbReference type="EMBL" id="MBB6560485.1"/>
    </source>
</evidence>
<keyword evidence="19" id="KW-1185">Reference proteome</keyword>
<dbReference type="PANTHER" id="PTHR30069">
    <property type="entry name" value="TONB-DEPENDENT OUTER MEMBRANE RECEPTOR"/>
    <property type="match status" value="1"/>
</dbReference>
<dbReference type="Pfam" id="PF00593">
    <property type="entry name" value="TonB_dep_Rec_b-barrel"/>
    <property type="match status" value="1"/>
</dbReference>
<comment type="similarity">
    <text evidence="2 12 14">Belongs to the TonB-dependent receptor family.</text>
</comment>
<dbReference type="GO" id="GO:0044718">
    <property type="term" value="P:siderophore transmembrane transport"/>
    <property type="evidence" value="ECO:0007669"/>
    <property type="project" value="TreeGrafter"/>
</dbReference>
<evidence type="ECO:0000256" key="11">
    <source>
        <dbReference type="ARBA" id="ARBA00023237"/>
    </source>
</evidence>
<keyword evidence="11 12" id="KW-0998">Cell outer membrane</keyword>
<evidence type="ECO:0000256" key="14">
    <source>
        <dbReference type="RuleBase" id="RU003357"/>
    </source>
</evidence>
<gene>
    <name evidence="18" type="ORF">HNP48_003159</name>
</gene>
<feature type="short sequence motif" description="TonB C-terminal box" evidence="13">
    <location>
        <begin position="657"/>
        <end position="674"/>
    </location>
</feature>
<dbReference type="InterPro" id="IPR036942">
    <property type="entry name" value="Beta-barrel_TonB_sf"/>
</dbReference>
<dbReference type="InterPro" id="IPR012910">
    <property type="entry name" value="Plug_dom"/>
</dbReference>
<evidence type="ECO:0000259" key="17">
    <source>
        <dbReference type="Pfam" id="PF07715"/>
    </source>
</evidence>
<dbReference type="Proteomes" id="UP000575083">
    <property type="component" value="Unassembled WGS sequence"/>
</dbReference>
<evidence type="ECO:0000256" key="8">
    <source>
        <dbReference type="ARBA" id="ARBA00023077"/>
    </source>
</evidence>
<feature type="signal peptide" evidence="15">
    <location>
        <begin position="1"/>
        <end position="26"/>
    </location>
</feature>
<feature type="domain" description="TonB-dependent receptor-like beta-barrel" evidence="16">
    <location>
        <begin position="214"/>
        <end position="646"/>
    </location>
</feature>
<evidence type="ECO:0000256" key="15">
    <source>
        <dbReference type="SAM" id="SignalP"/>
    </source>
</evidence>
<dbReference type="InterPro" id="IPR039426">
    <property type="entry name" value="TonB-dep_rcpt-like"/>
</dbReference>
<evidence type="ECO:0000256" key="9">
    <source>
        <dbReference type="ARBA" id="ARBA00023136"/>
    </source>
</evidence>
<proteinExistence type="inferred from homology"/>
<keyword evidence="3 12" id="KW-0813">Transport</keyword>
<evidence type="ECO:0000256" key="10">
    <source>
        <dbReference type="ARBA" id="ARBA00023170"/>
    </source>
</evidence>
<dbReference type="InterPro" id="IPR037066">
    <property type="entry name" value="Plug_dom_sf"/>
</dbReference>
<keyword evidence="7" id="KW-0406">Ion transport</keyword>
<feature type="chain" id="PRO_5030931151" evidence="15">
    <location>
        <begin position="27"/>
        <end position="674"/>
    </location>
</feature>
<dbReference type="AlphaFoldDB" id="A0A7X0PEH9"/>
<evidence type="ECO:0000256" key="2">
    <source>
        <dbReference type="ARBA" id="ARBA00009810"/>
    </source>
</evidence>
<dbReference type="GO" id="GO:0015344">
    <property type="term" value="F:siderophore uptake transmembrane transporter activity"/>
    <property type="evidence" value="ECO:0007669"/>
    <property type="project" value="TreeGrafter"/>
</dbReference>
<name>A0A7X0PEH9_9BURK</name>
<evidence type="ECO:0000256" key="12">
    <source>
        <dbReference type="PROSITE-ProRule" id="PRU01360"/>
    </source>
</evidence>
<evidence type="ECO:0000256" key="3">
    <source>
        <dbReference type="ARBA" id="ARBA00022448"/>
    </source>
</evidence>
<dbReference type="InterPro" id="IPR000531">
    <property type="entry name" value="Beta-barrel_TonB"/>
</dbReference>
<dbReference type="CDD" id="cd01347">
    <property type="entry name" value="ligand_gated_channel"/>
    <property type="match status" value="1"/>
</dbReference>
<dbReference type="Pfam" id="PF07715">
    <property type="entry name" value="Plug"/>
    <property type="match status" value="1"/>
</dbReference>
<evidence type="ECO:0000256" key="4">
    <source>
        <dbReference type="ARBA" id="ARBA00022452"/>
    </source>
</evidence>
<evidence type="ECO:0000313" key="19">
    <source>
        <dbReference type="Proteomes" id="UP000575083"/>
    </source>
</evidence>
<feature type="domain" description="TonB-dependent receptor plug" evidence="17">
    <location>
        <begin position="51"/>
        <end position="159"/>
    </location>
</feature>
<keyword evidence="9 12" id="KW-0472">Membrane</keyword>
<dbReference type="PROSITE" id="PS52016">
    <property type="entry name" value="TONB_DEPENDENT_REC_3"/>
    <property type="match status" value="1"/>
</dbReference>
<sequence>MHFRTTPFPLALSALCAALAAAGVHAQTTPDTAAPALSTVVVTASGNEQELREAPASVSVITREDLERRPVQELAELLGTVEGVTLSRSGNLVPGVQLRGLGSAYTLMLIDGKRVNATSAMFRGNDYDTGWVATDEIERIEIVRGPMSSLYGSDAIGGVVNIITRPVGKQWRGSARVETVLQQDKEAGDSRLAGFSLAGPIATDLLGLKLTGAYDQRDADGANINSLPASGTRQTGLQHLRNRLFGAQLAFTPDTRQSITADVDTSRRDHAGFLMERDAVALRHKGKWGFGNTELTYAADEIRNLTGMVTGQVNPNKASTSNLNGKLNLPVAWGNQFVTAGFEVRREKLNDPANLRGLPGTAGYNASPETSIGQWALFVEDEIRVNDKLAITLGNRFDHHENFGGHNSPRAYAVYHLNDAVTLKGGVSRAFRAPTLLQGSPNWGSVSCGSATVGCYIVGSNAIQPETGTSQELGLQFAQGIHSGGLTFFNTDLKNMIDITNRTADRALAPSYDNFVGYLPDGRPIFRYQNIASVRSRGVEANWAARPSAAWNLRANYTYTDAKNTSGAIALPLTYRPRHVVNLGADWRATAQLTMSGSLRYHSAQYISVPSNGQNKVEKAGYAIADLTAGWRITEALTLRGGILNLTNKTFDRTTSADFNEDGRRYYLALHARF</sequence>
<keyword evidence="8 14" id="KW-0798">TonB box</keyword>
<keyword evidence="6 15" id="KW-0732">Signal</keyword>
<evidence type="ECO:0000256" key="6">
    <source>
        <dbReference type="ARBA" id="ARBA00022729"/>
    </source>
</evidence>
<evidence type="ECO:0000256" key="7">
    <source>
        <dbReference type="ARBA" id="ARBA00023065"/>
    </source>
</evidence>
<organism evidence="18 19">
    <name type="scientific">Acidovorax soli</name>
    <dbReference type="NCBI Taxonomy" id="592050"/>
    <lineage>
        <taxon>Bacteria</taxon>
        <taxon>Pseudomonadati</taxon>
        <taxon>Pseudomonadota</taxon>
        <taxon>Betaproteobacteria</taxon>
        <taxon>Burkholderiales</taxon>
        <taxon>Comamonadaceae</taxon>
        <taxon>Acidovorax</taxon>
    </lineage>
</organism>
<dbReference type="EMBL" id="JACHLK010000005">
    <property type="protein sequence ID" value="MBB6560485.1"/>
    <property type="molecule type" value="Genomic_DNA"/>
</dbReference>
<evidence type="ECO:0000256" key="1">
    <source>
        <dbReference type="ARBA" id="ARBA00004571"/>
    </source>
</evidence>